<dbReference type="InterPro" id="IPR008969">
    <property type="entry name" value="CarboxyPept-like_regulatory"/>
</dbReference>
<dbReference type="Proteomes" id="UP000679126">
    <property type="component" value="Unassembled WGS sequence"/>
</dbReference>
<dbReference type="NCBIfam" id="TIGR04057">
    <property type="entry name" value="SusC_RagA_signa"/>
    <property type="match status" value="1"/>
</dbReference>
<keyword evidence="2" id="KW-0998">Cell outer membrane</keyword>
<dbReference type="RefSeq" id="WP_209144055.1">
    <property type="nucleotide sequence ID" value="NZ_JAGHKP010000001.1"/>
</dbReference>
<dbReference type="Gene3D" id="2.170.130.10">
    <property type="entry name" value="TonB-dependent receptor, plug domain"/>
    <property type="match status" value="1"/>
</dbReference>
<evidence type="ECO:0000256" key="1">
    <source>
        <dbReference type="ARBA" id="ARBA00022729"/>
    </source>
</evidence>
<name>A0ABS3YAH5_9BACT</name>
<evidence type="ECO:0000256" key="2">
    <source>
        <dbReference type="PROSITE-ProRule" id="PRU01360"/>
    </source>
</evidence>
<proteinExistence type="inferred from homology"/>
<evidence type="ECO:0000313" key="5">
    <source>
        <dbReference type="EMBL" id="MBO9151651.1"/>
    </source>
</evidence>
<dbReference type="SUPFAM" id="SSF49464">
    <property type="entry name" value="Carboxypeptidase regulatory domain-like"/>
    <property type="match status" value="1"/>
</dbReference>
<feature type="domain" description="TonB-dependent receptor plug" evidence="4">
    <location>
        <begin position="129"/>
        <end position="231"/>
    </location>
</feature>
<dbReference type="InterPro" id="IPR012910">
    <property type="entry name" value="Plug_dom"/>
</dbReference>
<comment type="caution">
    <text evidence="5">The sequence shown here is derived from an EMBL/GenBank/DDBJ whole genome shotgun (WGS) entry which is preliminary data.</text>
</comment>
<comment type="similarity">
    <text evidence="2">Belongs to the TonB-dependent receptor family.</text>
</comment>
<dbReference type="InterPro" id="IPR023997">
    <property type="entry name" value="TonB-dep_OMP_SusC/RagA_CS"/>
</dbReference>
<dbReference type="PANTHER" id="PTHR30069">
    <property type="entry name" value="TONB-DEPENDENT OUTER MEMBRANE RECEPTOR"/>
    <property type="match status" value="1"/>
</dbReference>
<dbReference type="InterPro" id="IPR023996">
    <property type="entry name" value="TonB-dep_OMP_SusC/RagA"/>
</dbReference>
<dbReference type="SUPFAM" id="SSF56935">
    <property type="entry name" value="Porins"/>
    <property type="match status" value="1"/>
</dbReference>
<dbReference type="Pfam" id="PF13715">
    <property type="entry name" value="CarbopepD_reg_2"/>
    <property type="match status" value="1"/>
</dbReference>
<dbReference type="NCBIfam" id="TIGR04056">
    <property type="entry name" value="OMP_RagA_SusC"/>
    <property type="match status" value="1"/>
</dbReference>
<feature type="signal peptide" evidence="3">
    <location>
        <begin position="1"/>
        <end position="34"/>
    </location>
</feature>
<organism evidence="5 6">
    <name type="scientific">Chitinophaga chungangae</name>
    <dbReference type="NCBI Taxonomy" id="2821488"/>
    <lineage>
        <taxon>Bacteria</taxon>
        <taxon>Pseudomonadati</taxon>
        <taxon>Bacteroidota</taxon>
        <taxon>Chitinophagia</taxon>
        <taxon>Chitinophagales</taxon>
        <taxon>Chitinophagaceae</taxon>
        <taxon>Chitinophaga</taxon>
    </lineage>
</organism>
<keyword evidence="1 3" id="KW-0732">Signal</keyword>
<dbReference type="EMBL" id="JAGHKP010000001">
    <property type="protein sequence ID" value="MBO9151651.1"/>
    <property type="molecule type" value="Genomic_DNA"/>
</dbReference>
<keyword evidence="2" id="KW-0813">Transport</keyword>
<dbReference type="PANTHER" id="PTHR30069:SF29">
    <property type="entry name" value="HEMOGLOBIN AND HEMOGLOBIN-HAPTOGLOBIN-BINDING PROTEIN 1-RELATED"/>
    <property type="match status" value="1"/>
</dbReference>
<keyword evidence="5" id="KW-0675">Receptor</keyword>
<keyword evidence="2" id="KW-0472">Membrane</keyword>
<evidence type="ECO:0000256" key="3">
    <source>
        <dbReference type="SAM" id="SignalP"/>
    </source>
</evidence>
<dbReference type="InterPro" id="IPR039426">
    <property type="entry name" value="TonB-dep_rcpt-like"/>
</dbReference>
<keyword evidence="2" id="KW-1134">Transmembrane beta strand</keyword>
<accession>A0ABS3YAH5</accession>
<feature type="chain" id="PRO_5046817347" evidence="3">
    <location>
        <begin position="35"/>
        <end position="1060"/>
    </location>
</feature>
<dbReference type="Pfam" id="PF07715">
    <property type="entry name" value="Plug"/>
    <property type="match status" value="1"/>
</dbReference>
<evidence type="ECO:0000313" key="6">
    <source>
        <dbReference type="Proteomes" id="UP000679126"/>
    </source>
</evidence>
<dbReference type="InterPro" id="IPR037066">
    <property type="entry name" value="Plug_dom_sf"/>
</dbReference>
<gene>
    <name evidence="5" type="ORF">J7I43_05495</name>
</gene>
<dbReference type="PROSITE" id="PS52016">
    <property type="entry name" value="TONB_DEPENDENT_REC_3"/>
    <property type="match status" value="1"/>
</dbReference>
<keyword evidence="2" id="KW-0812">Transmembrane</keyword>
<comment type="subcellular location">
    <subcellularLocation>
        <location evidence="2">Cell outer membrane</location>
        <topology evidence="2">Multi-pass membrane protein</topology>
    </subcellularLocation>
</comment>
<evidence type="ECO:0000259" key="4">
    <source>
        <dbReference type="Pfam" id="PF07715"/>
    </source>
</evidence>
<protein>
    <submittedName>
        <fullName evidence="5">TonB-dependent receptor</fullName>
    </submittedName>
</protein>
<reference evidence="6" key="1">
    <citation type="submission" date="2021-03" db="EMBL/GenBank/DDBJ databases">
        <title>Assistant Professor.</title>
        <authorList>
            <person name="Huq M.A."/>
        </authorList>
    </citation>
    <scope>NUCLEOTIDE SEQUENCE [LARGE SCALE GENOMIC DNA]</scope>
    <source>
        <strain evidence="6">MAH-28</strain>
    </source>
</reference>
<sequence length="1060" mass="119719">MKVSTHTRFTSGKSTRLRLLLLMLLGSLCLPAFAQTDAQKITGTVKDSTGAVLPQVTVYEKGTRNGTLTTMEGNYTISVKPNAVLVFTMVGFKTQEVPVGGRNNINIVLGSSATELTDVVVVGYGSTRKQSLTSAISSVTADEIGNVRGGSTVSTTLAGKVPGVSFRMADGRPGASANIQIRNMGTPLFVIDGVQQDQGQFNNISPNDIESISFLKDASAAIYGVRAANGVVVVQTKRGRLGQRSSINLSANWGIQNWTRFIDVLDNSYDYMSMKAEAEMNRVVPAGGNPITTNITKEELEKYKQGTEYGYKSFNWRDYIVKGNTPMNTYNLNFTGGTEKVTYYLSATNLFQNSVLGREYKFERTNIQSNVSARVANGLKVGMSINGRVETRENPGVPQADDYWQARFAILRNTPMERPFANDNPDYLNDIKHNETNWGYLNTKYAGKYKNEWRQLQMNLDGEWEIPGVEGLKLSGLYSYYLADNMLNNHEYTYDTYTYNPSNDTYTRTGGSTNPWRERNQEKVINQTTQVRLSYDKSFGKHTVSAMVVSERIKNQRLRNWIHAVPITNVLPLIYFSTADTYTDEDFRQARTGIAGRVNYNYANKYFIEGLMRRDASYLFAPDQRVGYFPSVSVAWRLTEEGFMKNLLGNNRILSDLKLRASYGILGDDGTALGLAEFAYVEGYNYNDGVAILDGKPVVGSRDRGAPVRNVTWLKSSHLDLGVDFGFFDQRLTGALDYYYRKRDGLRGKRTDVLIPSEIGYALPDENINKDARTGFDFDLQYNGELGGKLKYRVGGNVSYSRGKFISSYNPVFFNSLDQYFASNEGRWQGFEWILEYIGQFQSQEEINNYPVDIDGQGNRTLLPGDLKYADLDGDGKITNNDRRPLGWASGSQPNMNFGLSIGLQYGNFDFVMDFSGASGYTWIQEHETKIPFTNDGNLNKIFTDRWHREDIWDRNSKWIPGKFPPLRYNDHNHSNNQWSTFWMKNVNYFRARTIELGYTLPGSWTNRVKAQRARVYVNAYNLFMFDNLKEYDLDPEITDRNGLQYPQSKVFNVGASISF</sequence>
<keyword evidence="6" id="KW-1185">Reference proteome</keyword>
<dbReference type="Gene3D" id="2.60.40.1120">
    <property type="entry name" value="Carboxypeptidase-like, regulatory domain"/>
    <property type="match status" value="1"/>
</dbReference>